<reference evidence="9 10" key="1">
    <citation type="journal article" date="2014" name="Nature">
        <title>An environmental bacterial taxon with a large and distinct metabolic repertoire.</title>
        <authorList>
            <person name="Wilson M.C."/>
            <person name="Mori T."/>
            <person name="Ruckert C."/>
            <person name="Uria A.R."/>
            <person name="Helf M.J."/>
            <person name="Takada K."/>
            <person name="Gernert C."/>
            <person name="Steffens U.A."/>
            <person name="Heycke N."/>
            <person name="Schmitt S."/>
            <person name="Rinke C."/>
            <person name="Helfrich E.J."/>
            <person name="Brachmann A.O."/>
            <person name="Gurgui C."/>
            <person name="Wakimoto T."/>
            <person name="Kracht M."/>
            <person name="Crusemann M."/>
            <person name="Hentschel U."/>
            <person name="Abe I."/>
            <person name="Matsunaga S."/>
            <person name="Kalinowski J."/>
            <person name="Takeyama H."/>
            <person name="Piel J."/>
        </authorList>
    </citation>
    <scope>NUCLEOTIDE SEQUENCE [LARGE SCALE GENOMIC DNA]</scope>
    <source>
        <strain evidence="10">TSY2</strain>
    </source>
</reference>
<dbReference type="PANTHER" id="PTHR43304:SF1">
    <property type="entry name" value="PAC DOMAIN-CONTAINING PROTEIN"/>
    <property type="match status" value="1"/>
</dbReference>
<dbReference type="CDD" id="cd00082">
    <property type="entry name" value="HisKA"/>
    <property type="match status" value="1"/>
</dbReference>
<keyword evidence="3" id="KW-0597">Phosphoprotein</keyword>
<dbReference type="CDD" id="cd00130">
    <property type="entry name" value="PAS"/>
    <property type="match status" value="1"/>
</dbReference>
<dbReference type="FunFam" id="3.30.565.10:FF:000006">
    <property type="entry name" value="Sensor histidine kinase WalK"/>
    <property type="match status" value="1"/>
</dbReference>
<name>W4MAW6_9BACT</name>
<evidence type="ECO:0000313" key="9">
    <source>
        <dbReference type="EMBL" id="ETX07524.1"/>
    </source>
</evidence>
<dbReference type="InterPro" id="IPR003661">
    <property type="entry name" value="HisK_dim/P_dom"/>
</dbReference>
<dbReference type="Pfam" id="PF00989">
    <property type="entry name" value="PAS"/>
    <property type="match status" value="1"/>
</dbReference>
<accession>W4MAW6</accession>
<dbReference type="InterPro" id="IPR013767">
    <property type="entry name" value="PAS_fold"/>
</dbReference>
<dbReference type="SMART" id="SM00091">
    <property type="entry name" value="PAS"/>
    <property type="match status" value="1"/>
</dbReference>
<dbReference type="SUPFAM" id="SSF47384">
    <property type="entry name" value="Homodimeric domain of signal transducing histidine kinase"/>
    <property type="match status" value="1"/>
</dbReference>
<dbReference type="HOGENOM" id="CLU_497561_0_0_7"/>
<evidence type="ECO:0000256" key="4">
    <source>
        <dbReference type="ARBA" id="ARBA00022679"/>
    </source>
</evidence>
<dbReference type="InterPro" id="IPR000014">
    <property type="entry name" value="PAS"/>
</dbReference>
<protein>
    <recommendedName>
        <fullName evidence="2">histidine kinase</fullName>
        <ecNumber evidence="2">2.7.13.3</ecNumber>
    </recommendedName>
</protein>
<dbReference type="AlphaFoldDB" id="W4MAW6"/>
<dbReference type="PROSITE" id="PS50112">
    <property type="entry name" value="PAS"/>
    <property type="match status" value="1"/>
</dbReference>
<evidence type="ECO:0000256" key="6">
    <source>
        <dbReference type="SAM" id="MobiDB-lite"/>
    </source>
</evidence>
<evidence type="ECO:0000259" key="7">
    <source>
        <dbReference type="PROSITE" id="PS50109"/>
    </source>
</evidence>
<dbReference type="SMART" id="SM00388">
    <property type="entry name" value="HisKA"/>
    <property type="match status" value="1"/>
</dbReference>
<evidence type="ECO:0000256" key="1">
    <source>
        <dbReference type="ARBA" id="ARBA00000085"/>
    </source>
</evidence>
<keyword evidence="10" id="KW-1185">Reference proteome</keyword>
<evidence type="ECO:0000256" key="3">
    <source>
        <dbReference type="ARBA" id="ARBA00022553"/>
    </source>
</evidence>
<dbReference type="GO" id="GO:0006355">
    <property type="term" value="P:regulation of DNA-templated transcription"/>
    <property type="evidence" value="ECO:0007669"/>
    <property type="project" value="InterPro"/>
</dbReference>
<dbReference type="Pfam" id="PF00512">
    <property type="entry name" value="HisKA"/>
    <property type="match status" value="1"/>
</dbReference>
<dbReference type="Pfam" id="PF02518">
    <property type="entry name" value="HATPase_c"/>
    <property type="match status" value="1"/>
</dbReference>
<dbReference type="InterPro" id="IPR035965">
    <property type="entry name" value="PAS-like_dom_sf"/>
</dbReference>
<evidence type="ECO:0000259" key="8">
    <source>
        <dbReference type="PROSITE" id="PS50112"/>
    </source>
</evidence>
<dbReference type="EC" id="2.7.13.3" evidence="2"/>
<dbReference type="SUPFAM" id="SSF55785">
    <property type="entry name" value="PYP-like sensor domain (PAS domain)"/>
    <property type="match status" value="1"/>
</dbReference>
<dbReference type="InterPro" id="IPR036890">
    <property type="entry name" value="HATPase_C_sf"/>
</dbReference>
<gene>
    <name evidence="9" type="ORF">ETSY2_10675</name>
</gene>
<dbReference type="InterPro" id="IPR004358">
    <property type="entry name" value="Sig_transdc_His_kin-like_C"/>
</dbReference>
<evidence type="ECO:0000313" key="10">
    <source>
        <dbReference type="Proteomes" id="UP000019140"/>
    </source>
</evidence>
<dbReference type="SUPFAM" id="SSF55874">
    <property type="entry name" value="ATPase domain of HSP90 chaperone/DNA topoisomerase II/histidine kinase"/>
    <property type="match status" value="1"/>
</dbReference>
<dbReference type="PATRIC" id="fig|1429439.4.peg.1832"/>
<keyword evidence="4" id="KW-0808">Transferase</keyword>
<dbReference type="PROSITE" id="PS50109">
    <property type="entry name" value="HIS_KIN"/>
    <property type="match status" value="1"/>
</dbReference>
<dbReference type="NCBIfam" id="TIGR00229">
    <property type="entry name" value="sensory_box"/>
    <property type="match status" value="1"/>
</dbReference>
<dbReference type="Gene3D" id="3.30.450.20">
    <property type="entry name" value="PAS domain"/>
    <property type="match status" value="1"/>
</dbReference>
<evidence type="ECO:0000256" key="2">
    <source>
        <dbReference type="ARBA" id="ARBA00012438"/>
    </source>
</evidence>
<organism evidence="9 10">
    <name type="scientific">Candidatus Entotheonella gemina</name>
    <dbReference type="NCBI Taxonomy" id="1429439"/>
    <lineage>
        <taxon>Bacteria</taxon>
        <taxon>Pseudomonadati</taxon>
        <taxon>Nitrospinota/Tectimicrobiota group</taxon>
        <taxon>Candidatus Tectimicrobiota</taxon>
        <taxon>Candidatus Entotheonellia</taxon>
        <taxon>Candidatus Entotheonellales</taxon>
        <taxon>Candidatus Entotheonellaceae</taxon>
        <taxon>Candidatus Entotheonella</taxon>
    </lineage>
</organism>
<dbReference type="PRINTS" id="PR00344">
    <property type="entry name" value="BCTRLSENSOR"/>
</dbReference>
<dbReference type="InterPro" id="IPR003594">
    <property type="entry name" value="HATPase_dom"/>
</dbReference>
<dbReference type="InterPro" id="IPR052162">
    <property type="entry name" value="Sensor_kinase/Photoreceptor"/>
</dbReference>
<dbReference type="EMBL" id="AZHX01000434">
    <property type="protein sequence ID" value="ETX07524.1"/>
    <property type="molecule type" value="Genomic_DNA"/>
</dbReference>
<evidence type="ECO:0000256" key="5">
    <source>
        <dbReference type="ARBA" id="ARBA00022777"/>
    </source>
</evidence>
<keyword evidence="5" id="KW-0418">Kinase</keyword>
<comment type="catalytic activity">
    <reaction evidence="1">
        <text>ATP + protein L-histidine = ADP + protein N-phospho-L-histidine.</text>
        <dbReference type="EC" id="2.7.13.3"/>
    </reaction>
</comment>
<dbReference type="Gene3D" id="3.30.565.10">
    <property type="entry name" value="Histidine kinase-like ATPase, C-terminal domain"/>
    <property type="match status" value="1"/>
</dbReference>
<dbReference type="Proteomes" id="UP000019140">
    <property type="component" value="Unassembled WGS sequence"/>
</dbReference>
<dbReference type="InterPro" id="IPR005467">
    <property type="entry name" value="His_kinase_dom"/>
</dbReference>
<comment type="caution">
    <text evidence="9">The sequence shown here is derived from an EMBL/GenBank/DDBJ whole genome shotgun (WGS) entry which is preliminary data.</text>
</comment>
<dbReference type="GO" id="GO:0000155">
    <property type="term" value="F:phosphorelay sensor kinase activity"/>
    <property type="evidence" value="ECO:0007669"/>
    <property type="project" value="InterPro"/>
</dbReference>
<proteinExistence type="predicted"/>
<sequence length="548" mass="61788">MSQGNDVRQAVIAELFGQLYARLWLRLEPLLGSAATMDIIALSTETLQDAYPFLSRLTWQPQGLELASLRQAIAEEEDPHVQAGCERLLNEVYVLVETCYGQSLALQLQTEIEQLRQSCDPAVSPFTMGSHEVSATPLTETPEQARQVLQSLGQHVLKLYRRHRDIQSELDQARFELDAFRQAASSVAIASAAAPSTPTELARSETFYHDLFELSPDGVIVTDTKGDILQANARCAEILELDSPAELIGHSVSQFLVHPEERDSFLERISQSHRVEGQRRELRTHRGRTIIILFSSRLIEYEGQSCLLSVMRDVTERARLRQEMEDFAYSASHDLQAPLRTFEGYARWLLEDYGDVLDEMGRQLCEEIIDDALHMKKLLDGLLEYSRIGRLHTQAVAVAVAAVLERVQHDLQIEIFDTKARITLPETMPTVFYPEVRLTQIFTNLLSNALKFTADGRAPEIVVDYETLPRHYRFSVRDNGIGIATEHSERIFEIFKRLHTREEYPGTGAGLTIVKKIVESHGGQIGLSSTPGEGSTFRFTIPRTEDAP</sequence>
<feature type="domain" description="Histidine kinase" evidence="7">
    <location>
        <begin position="330"/>
        <end position="545"/>
    </location>
</feature>
<dbReference type="Gene3D" id="1.10.287.130">
    <property type="match status" value="1"/>
</dbReference>
<dbReference type="InterPro" id="IPR036097">
    <property type="entry name" value="HisK_dim/P_sf"/>
</dbReference>
<feature type="domain" description="PAS" evidence="8">
    <location>
        <begin position="204"/>
        <end position="276"/>
    </location>
</feature>
<dbReference type="SMART" id="SM00387">
    <property type="entry name" value="HATPase_c"/>
    <property type="match status" value="1"/>
</dbReference>
<dbReference type="PANTHER" id="PTHR43304">
    <property type="entry name" value="PHYTOCHROME-LIKE PROTEIN CPH1"/>
    <property type="match status" value="1"/>
</dbReference>
<feature type="region of interest" description="Disordered" evidence="6">
    <location>
        <begin position="525"/>
        <end position="548"/>
    </location>
</feature>